<name>A0ABD2X8Q9_9HYME</name>
<dbReference type="GO" id="GO:0006303">
    <property type="term" value="P:double-strand break repair via nonhomologous end joining"/>
    <property type="evidence" value="ECO:0007669"/>
    <property type="project" value="UniProtKB-ARBA"/>
</dbReference>
<keyword evidence="2" id="KW-0227">DNA damage</keyword>
<sequence length="283" mass="32869">MEMTSCRTNVAIDATASTEDAYVCCKFHEKSMEILVILGDDTSAFRGEVLYKNLERYANSLNVQLDEYVSECKNIFSGQRTDTQFLLRKSEFIWKKKVILGKILITKEENYKDLTQSFTLSLVSSYSVMNQNFKNLEKSSKALSSYNEKLRMQLECLTKIKNDMELDIYKKTIALINKKKKINLIEKKLIKEENYNQETESDSEEINQRVNVKRNLNSDEEPVTNKKIKTEVSSHWLRSDNNSCREIQVLSQESELEMELKLEEDDSAIPSPTSQNESEEIIF</sequence>
<dbReference type="AlphaFoldDB" id="A0ABD2X8Q9"/>
<dbReference type="InterPro" id="IPR053961">
    <property type="entry name" value="XRCC4_N"/>
</dbReference>
<dbReference type="InterPro" id="IPR038051">
    <property type="entry name" value="XRCC4-like_N_sf"/>
</dbReference>
<keyword evidence="8" id="KW-1185">Reference proteome</keyword>
<protein>
    <recommendedName>
        <fullName evidence="6">XRCC4 N-terminal domain-containing protein</fullName>
    </recommendedName>
</protein>
<dbReference type="Pfam" id="PF06632">
    <property type="entry name" value="XRCC4"/>
    <property type="match status" value="1"/>
</dbReference>
<evidence type="ECO:0000256" key="4">
    <source>
        <dbReference type="ARBA" id="ARBA00023242"/>
    </source>
</evidence>
<evidence type="ECO:0000256" key="2">
    <source>
        <dbReference type="ARBA" id="ARBA00022763"/>
    </source>
</evidence>
<proteinExistence type="predicted"/>
<dbReference type="InterPro" id="IPR010585">
    <property type="entry name" value="DNA_repair_prot_XRCC4"/>
</dbReference>
<feature type="region of interest" description="Disordered" evidence="5">
    <location>
        <begin position="261"/>
        <end position="283"/>
    </location>
</feature>
<gene>
    <name evidence="7" type="ORF">TKK_005568</name>
</gene>
<accession>A0ABD2X8Q9</accession>
<dbReference type="Gene3D" id="1.20.5.370">
    <property type="match status" value="1"/>
</dbReference>
<organism evidence="7 8">
    <name type="scientific">Trichogramma kaykai</name>
    <dbReference type="NCBI Taxonomy" id="54128"/>
    <lineage>
        <taxon>Eukaryota</taxon>
        <taxon>Metazoa</taxon>
        <taxon>Ecdysozoa</taxon>
        <taxon>Arthropoda</taxon>
        <taxon>Hexapoda</taxon>
        <taxon>Insecta</taxon>
        <taxon>Pterygota</taxon>
        <taxon>Neoptera</taxon>
        <taxon>Endopterygota</taxon>
        <taxon>Hymenoptera</taxon>
        <taxon>Apocrita</taxon>
        <taxon>Proctotrupomorpha</taxon>
        <taxon>Chalcidoidea</taxon>
        <taxon>Trichogrammatidae</taxon>
        <taxon>Trichogramma</taxon>
    </lineage>
</organism>
<comment type="caution">
    <text evidence="7">The sequence shown here is derived from an EMBL/GenBank/DDBJ whole genome shotgun (WGS) entry which is preliminary data.</text>
</comment>
<feature type="domain" description="XRCC4 N-terminal" evidence="6">
    <location>
        <begin position="22"/>
        <end position="98"/>
    </location>
</feature>
<dbReference type="InterPro" id="IPR014751">
    <property type="entry name" value="XRCC4-like_C"/>
</dbReference>
<dbReference type="PANTHER" id="PTHR28559">
    <property type="entry name" value="DNA REPAIR PROTEIN XRCC4"/>
    <property type="match status" value="1"/>
</dbReference>
<comment type="subcellular location">
    <subcellularLocation>
        <location evidence="1">Nucleus</location>
    </subcellularLocation>
</comment>
<dbReference type="GO" id="GO:0005634">
    <property type="term" value="C:nucleus"/>
    <property type="evidence" value="ECO:0007669"/>
    <property type="project" value="UniProtKB-SubCell"/>
</dbReference>
<dbReference type="EMBL" id="JBJJXI010000048">
    <property type="protein sequence ID" value="KAL3401264.1"/>
    <property type="molecule type" value="Genomic_DNA"/>
</dbReference>
<keyword evidence="4" id="KW-0539">Nucleus</keyword>
<evidence type="ECO:0000313" key="8">
    <source>
        <dbReference type="Proteomes" id="UP001627154"/>
    </source>
</evidence>
<dbReference type="Proteomes" id="UP001627154">
    <property type="component" value="Unassembled WGS sequence"/>
</dbReference>
<evidence type="ECO:0000256" key="3">
    <source>
        <dbReference type="ARBA" id="ARBA00023204"/>
    </source>
</evidence>
<keyword evidence="3" id="KW-0234">DNA repair</keyword>
<dbReference type="Gene3D" id="2.170.210.10">
    <property type="entry name" value="DNA double-strand break repair and VJ recombination XRCC4, N-terminal"/>
    <property type="match status" value="1"/>
</dbReference>
<evidence type="ECO:0000259" key="6">
    <source>
        <dbReference type="Pfam" id="PF06632"/>
    </source>
</evidence>
<dbReference type="PANTHER" id="PTHR28559:SF1">
    <property type="entry name" value="DNA REPAIR PROTEIN XRCC4"/>
    <property type="match status" value="1"/>
</dbReference>
<evidence type="ECO:0000256" key="1">
    <source>
        <dbReference type="ARBA" id="ARBA00004123"/>
    </source>
</evidence>
<reference evidence="7 8" key="1">
    <citation type="journal article" date="2024" name="bioRxiv">
        <title>A reference genome for Trichogramma kaykai: A tiny desert-dwelling parasitoid wasp with competing sex-ratio distorters.</title>
        <authorList>
            <person name="Culotta J."/>
            <person name="Lindsey A.R."/>
        </authorList>
    </citation>
    <scope>NUCLEOTIDE SEQUENCE [LARGE SCALE GENOMIC DNA]</scope>
    <source>
        <strain evidence="7 8">KSX58</strain>
    </source>
</reference>
<evidence type="ECO:0000313" key="7">
    <source>
        <dbReference type="EMBL" id="KAL3401264.1"/>
    </source>
</evidence>
<evidence type="ECO:0000256" key="5">
    <source>
        <dbReference type="SAM" id="MobiDB-lite"/>
    </source>
</evidence>